<dbReference type="AlphaFoldDB" id="A0AAD7UH51"/>
<comment type="caution">
    <text evidence="7">The sequence shown here is derived from an EMBL/GenBank/DDBJ whole genome shotgun (WGS) entry which is preliminary data.</text>
</comment>
<evidence type="ECO:0000313" key="7">
    <source>
        <dbReference type="EMBL" id="KAJ8604510.1"/>
    </source>
</evidence>
<dbReference type="InterPro" id="IPR036345">
    <property type="entry name" value="ExoRNase_PH_dom2_sf"/>
</dbReference>
<reference evidence="7" key="1">
    <citation type="submission" date="2023-01" db="EMBL/GenBank/DDBJ databases">
        <title>Metagenome sequencing of chrysophaentin producing Chrysophaeum taylorii.</title>
        <authorList>
            <person name="Davison J."/>
            <person name="Bewley C."/>
        </authorList>
    </citation>
    <scope>NUCLEOTIDE SEQUENCE</scope>
    <source>
        <strain evidence="7">NIES-1699</strain>
    </source>
</reference>
<sequence length="330" mass="35801">MDVWFDVSGLRKDGRKPRELRAMDVKLGGPKPPNVDGCAWLRMGLTSVLAHCIGPSETKRRSDEVQDAARVSCTVVRGRREDPELATTVVRTLETAVLVDAFPRATISVVLHVLADEGSRLACCLNAASLALVDAGIPMRDCLGAAAAGLVADEVFFDLTRDEERRASAKARFTVAVLPRSRRVVSAHLDGAPLETSTFEKLLSRAIDAATLAANRLAQATRDHVGEAIQMRDATAATPPSRTNGRSTDTEEVVLLEKMIYDVKSAYFASFLSSSKHLPTTDEVVEALGDIKKKTPGLSPEDLAAALRTKYPSWLLDDMNWTELAEKMGD</sequence>
<dbReference type="EMBL" id="JAQMWT010000330">
    <property type="protein sequence ID" value="KAJ8604510.1"/>
    <property type="molecule type" value="Genomic_DNA"/>
</dbReference>
<evidence type="ECO:0000259" key="6">
    <source>
        <dbReference type="Pfam" id="PF01138"/>
    </source>
</evidence>
<keyword evidence="3" id="KW-0698">rRNA processing</keyword>
<dbReference type="SUPFAM" id="SSF54211">
    <property type="entry name" value="Ribosomal protein S5 domain 2-like"/>
    <property type="match status" value="1"/>
</dbReference>
<dbReference type="PANTHER" id="PTHR11953:SF1">
    <property type="entry name" value="EXOSOME COMPLEX COMPONENT RRP46"/>
    <property type="match status" value="1"/>
</dbReference>
<keyword evidence="5" id="KW-0539">Nucleus</keyword>
<evidence type="ECO:0000256" key="2">
    <source>
        <dbReference type="ARBA" id="ARBA00006678"/>
    </source>
</evidence>
<evidence type="ECO:0000256" key="4">
    <source>
        <dbReference type="ARBA" id="ARBA00022835"/>
    </source>
</evidence>
<dbReference type="SUPFAM" id="SSF55666">
    <property type="entry name" value="Ribonuclease PH domain 2-like"/>
    <property type="match status" value="1"/>
</dbReference>
<dbReference type="GO" id="GO:0005730">
    <property type="term" value="C:nucleolus"/>
    <property type="evidence" value="ECO:0007669"/>
    <property type="project" value="TreeGrafter"/>
</dbReference>
<dbReference type="GO" id="GO:0034475">
    <property type="term" value="P:U4 snRNA 3'-end processing"/>
    <property type="evidence" value="ECO:0007669"/>
    <property type="project" value="TreeGrafter"/>
</dbReference>
<dbReference type="GO" id="GO:0000176">
    <property type="term" value="C:nuclear exosome (RNase complex)"/>
    <property type="evidence" value="ECO:0007669"/>
    <property type="project" value="TreeGrafter"/>
</dbReference>
<proteinExistence type="inferred from homology"/>
<keyword evidence="4" id="KW-0271">Exosome</keyword>
<dbReference type="InterPro" id="IPR027408">
    <property type="entry name" value="PNPase/RNase_PH_dom_sf"/>
</dbReference>
<dbReference type="PANTHER" id="PTHR11953">
    <property type="entry name" value="EXOSOME COMPLEX COMPONENT"/>
    <property type="match status" value="1"/>
</dbReference>
<organism evidence="7 8">
    <name type="scientific">Chrysophaeum taylorii</name>
    <dbReference type="NCBI Taxonomy" id="2483200"/>
    <lineage>
        <taxon>Eukaryota</taxon>
        <taxon>Sar</taxon>
        <taxon>Stramenopiles</taxon>
        <taxon>Ochrophyta</taxon>
        <taxon>Pelagophyceae</taxon>
        <taxon>Pelagomonadales</taxon>
        <taxon>Pelagomonadaceae</taxon>
        <taxon>Chrysophaeum</taxon>
    </lineage>
</organism>
<comment type="similarity">
    <text evidence="2">Belongs to the RNase PH family.</text>
</comment>
<accession>A0AAD7UH51</accession>
<dbReference type="GO" id="GO:0016075">
    <property type="term" value="P:rRNA catabolic process"/>
    <property type="evidence" value="ECO:0007669"/>
    <property type="project" value="TreeGrafter"/>
</dbReference>
<dbReference type="GO" id="GO:0003723">
    <property type="term" value="F:RNA binding"/>
    <property type="evidence" value="ECO:0007669"/>
    <property type="project" value="TreeGrafter"/>
</dbReference>
<gene>
    <name evidence="7" type="ORF">CTAYLR_000915</name>
</gene>
<dbReference type="GO" id="GO:0006364">
    <property type="term" value="P:rRNA processing"/>
    <property type="evidence" value="ECO:0007669"/>
    <property type="project" value="UniProtKB-KW"/>
</dbReference>
<dbReference type="Proteomes" id="UP001230188">
    <property type="component" value="Unassembled WGS sequence"/>
</dbReference>
<evidence type="ECO:0000256" key="3">
    <source>
        <dbReference type="ARBA" id="ARBA00022552"/>
    </source>
</evidence>
<dbReference type="InterPro" id="IPR001247">
    <property type="entry name" value="ExoRNase_PH_dom1"/>
</dbReference>
<name>A0AAD7UH51_9STRA</name>
<feature type="domain" description="Exoribonuclease phosphorolytic" evidence="6">
    <location>
        <begin position="19"/>
        <end position="138"/>
    </location>
</feature>
<evidence type="ECO:0000256" key="5">
    <source>
        <dbReference type="ARBA" id="ARBA00023242"/>
    </source>
</evidence>
<protein>
    <recommendedName>
        <fullName evidence="6">Exoribonuclease phosphorolytic domain-containing protein</fullName>
    </recommendedName>
</protein>
<dbReference type="InterPro" id="IPR020568">
    <property type="entry name" value="Ribosomal_Su5_D2-typ_SF"/>
</dbReference>
<keyword evidence="8" id="KW-1185">Reference proteome</keyword>
<evidence type="ECO:0000313" key="8">
    <source>
        <dbReference type="Proteomes" id="UP001230188"/>
    </source>
</evidence>
<dbReference type="GO" id="GO:0000177">
    <property type="term" value="C:cytoplasmic exosome (RNase complex)"/>
    <property type="evidence" value="ECO:0007669"/>
    <property type="project" value="TreeGrafter"/>
</dbReference>
<dbReference type="Gene3D" id="3.30.230.70">
    <property type="entry name" value="GHMP Kinase, N-terminal domain"/>
    <property type="match status" value="1"/>
</dbReference>
<dbReference type="Pfam" id="PF01138">
    <property type="entry name" value="RNase_PH"/>
    <property type="match status" value="1"/>
</dbReference>
<dbReference type="GO" id="GO:0071051">
    <property type="term" value="P:poly(A)-dependent snoRNA 3'-end processing"/>
    <property type="evidence" value="ECO:0007669"/>
    <property type="project" value="TreeGrafter"/>
</dbReference>
<comment type="subcellular location">
    <subcellularLocation>
        <location evidence="1">Nucleus</location>
    </subcellularLocation>
</comment>
<evidence type="ECO:0000256" key="1">
    <source>
        <dbReference type="ARBA" id="ARBA00004123"/>
    </source>
</evidence>
<dbReference type="GO" id="GO:0071028">
    <property type="term" value="P:nuclear mRNA surveillance"/>
    <property type="evidence" value="ECO:0007669"/>
    <property type="project" value="TreeGrafter"/>
</dbReference>
<dbReference type="InterPro" id="IPR050080">
    <property type="entry name" value="RNase_PH"/>
</dbReference>